<reference evidence="2" key="1">
    <citation type="journal article" date="2023" name="Front. Plant Sci.">
        <title>Chromosomal-level genome assembly of Melastoma candidum provides insights into trichome evolution.</title>
        <authorList>
            <person name="Zhong Y."/>
            <person name="Wu W."/>
            <person name="Sun C."/>
            <person name="Zou P."/>
            <person name="Liu Y."/>
            <person name="Dai S."/>
            <person name="Zhou R."/>
        </authorList>
    </citation>
    <scope>NUCLEOTIDE SEQUENCE [LARGE SCALE GENOMIC DNA]</scope>
</reference>
<dbReference type="Proteomes" id="UP001057402">
    <property type="component" value="Chromosome 10"/>
</dbReference>
<evidence type="ECO:0000313" key="2">
    <source>
        <dbReference type="Proteomes" id="UP001057402"/>
    </source>
</evidence>
<proteinExistence type="predicted"/>
<name>A0ACB9MB83_9MYRT</name>
<evidence type="ECO:0000313" key="1">
    <source>
        <dbReference type="EMBL" id="KAI4321276.1"/>
    </source>
</evidence>
<dbReference type="EMBL" id="CM042889">
    <property type="protein sequence ID" value="KAI4321276.1"/>
    <property type="molecule type" value="Genomic_DNA"/>
</dbReference>
<protein>
    <submittedName>
        <fullName evidence="1">Uncharacterized protein</fullName>
    </submittedName>
</protein>
<accession>A0ACB9MB83</accession>
<comment type="caution">
    <text evidence="1">The sequence shown here is derived from an EMBL/GenBank/DDBJ whole genome shotgun (WGS) entry which is preliminary data.</text>
</comment>
<organism evidence="1 2">
    <name type="scientific">Melastoma candidum</name>
    <dbReference type="NCBI Taxonomy" id="119954"/>
    <lineage>
        <taxon>Eukaryota</taxon>
        <taxon>Viridiplantae</taxon>
        <taxon>Streptophyta</taxon>
        <taxon>Embryophyta</taxon>
        <taxon>Tracheophyta</taxon>
        <taxon>Spermatophyta</taxon>
        <taxon>Magnoliopsida</taxon>
        <taxon>eudicotyledons</taxon>
        <taxon>Gunneridae</taxon>
        <taxon>Pentapetalae</taxon>
        <taxon>rosids</taxon>
        <taxon>malvids</taxon>
        <taxon>Myrtales</taxon>
        <taxon>Melastomataceae</taxon>
        <taxon>Melastomatoideae</taxon>
        <taxon>Melastomateae</taxon>
        <taxon>Melastoma</taxon>
    </lineage>
</organism>
<gene>
    <name evidence="1" type="ORF">MLD38_034676</name>
</gene>
<sequence length="572" mass="63351">MDPRHQRIAALAAAALLFRVALALGIAPTAGGSAVLGCNKTCSGQTPNISIPFPFGFSSGCPIQLNCTPDGTVLIGEFPVQEINSHNGSISVNVSARCDRPFRTIDQLYGRNFAPKSNNEVFLGNCTRTSPCDKHLPTCSMSLGNVSCYTGKETGSEFLSFGKLSEMKCGIFTSSTSEWLSNSLYDETMLLDWWVSGEDYTTVVGLVMVPLSIVVWILLHVCFCCCPQRRKLQEDVDTLMRCHGSSLPRRYEYRELKKLTRSFSEKLGEGGYGVVYKGKLRKNDRLVAVKILKDSKGNGEEFINEVASISRTAHLNIVELLGFCYDGKKRALLYDYMPNGSLDKFLPKSINQGSPNCPLEWKVLHRIAIGIARGLEYLHQGCNTRILHFDIKPQNILLDDNFTPKISDFGLAKLCQGRESIVSMIGMRGTIGYIAPEVFSRNFGDVSHKSDVYSYGMLLFEVIGGKDRTGVEASKSSEMYFPDWVYKHLQSGKPLWMSEINSPEDEEIARKMMIVSLWCIQTHPSDRPSMSMVIDMLGRSSELLGMPPVPLSIPQRGLALNGGTTTLMSSEQ</sequence>
<keyword evidence="2" id="KW-1185">Reference proteome</keyword>